<dbReference type="PANTHER" id="PTHR22775:SF3">
    <property type="entry name" value="SORTING NEXIN-13"/>
    <property type="match status" value="1"/>
</dbReference>
<dbReference type="HOGENOM" id="CLU_1379533_0_0_1"/>
<dbReference type="AlphaFoldDB" id="V4AX64"/>
<gene>
    <name evidence="1" type="ORF">LOTGIDRAFT_173654</name>
</gene>
<organism evidence="1 2">
    <name type="scientific">Lottia gigantea</name>
    <name type="common">Giant owl limpet</name>
    <dbReference type="NCBI Taxonomy" id="225164"/>
    <lineage>
        <taxon>Eukaryota</taxon>
        <taxon>Metazoa</taxon>
        <taxon>Spiralia</taxon>
        <taxon>Lophotrochozoa</taxon>
        <taxon>Mollusca</taxon>
        <taxon>Gastropoda</taxon>
        <taxon>Patellogastropoda</taxon>
        <taxon>Lottioidea</taxon>
        <taxon>Lottiidae</taxon>
        <taxon>Lottia</taxon>
    </lineage>
</organism>
<proteinExistence type="predicted"/>
<dbReference type="GO" id="GO:0035091">
    <property type="term" value="F:phosphatidylinositol binding"/>
    <property type="evidence" value="ECO:0007669"/>
    <property type="project" value="TreeGrafter"/>
</dbReference>
<dbReference type="EMBL" id="KB200983">
    <property type="protein sequence ID" value="ESO99645.1"/>
    <property type="molecule type" value="Genomic_DNA"/>
</dbReference>
<evidence type="ECO:0000313" key="1">
    <source>
        <dbReference type="EMBL" id="ESO99645.1"/>
    </source>
</evidence>
<protein>
    <submittedName>
        <fullName evidence="1">Uncharacterized protein</fullName>
    </submittedName>
</protein>
<name>V4AX64_LOTGI</name>
<dbReference type="Proteomes" id="UP000030746">
    <property type="component" value="Unassembled WGS sequence"/>
</dbReference>
<keyword evidence="2" id="KW-1185">Reference proteome</keyword>
<sequence>MKLLFAKLYDCVLGQRFDHLDGLTLKMKIFSCMFHLPKKERECCDIEELFFDLEVEMEESMCRDLICLDPDKEREYLQNLSDVLLFLLLPKEDFLNKPFRFIMRVRTKEIDWMPYFTQRLVDDFGSHIRLYRRAVDKKKKLPPEERECCDIEELFFDLEVEMEESMCRDLICLDPDKERDGNDEIHEIQGLFSMIFFL</sequence>
<dbReference type="KEGG" id="lgi:LOTGIDRAFT_173654"/>
<evidence type="ECO:0000313" key="2">
    <source>
        <dbReference type="Proteomes" id="UP000030746"/>
    </source>
</evidence>
<accession>V4AX64</accession>
<dbReference type="CTD" id="20242466"/>
<dbReference type="OrthoDB" id="5772781at2759"/>
<dbReference type="PANTHER" id="PTHR22775">
    <property type="entry name" value="SORTING NEXIN"/>
    <property type="match status" value="1"/>
</dbReference>
<dbReference type="GO" id="GO:0005769">
    <property type="term" value="C:early endosome"/>
    <property type="evidence" value="ECO:0007669"/>
    <property type="project" value="TreeGrafter"/>
</dbReference>
<dbReference type="RefSeq" id="XP_009049675.1">
    <property type="nucleotide sequence ID" value="XM_009051427.1"/>
</dbReference>
<dbReference type="GeneID" id="20242466"/>
<reference evidence="1 2" key="1">
    <citation type="journal article" date="2013" name="Nature">
        <title>Insights into bilaterian evolution from three spiralian genomes.</title>
        <authorList>
            <person name="Simakov O."/>
            <person name="Marletaz F."/>
            <person name="Cho S.J."/>
            <person name="Edsinger-Gonzales E."/>
            <person name="Havlak P."/>
            <person name="Hellsten U."/>
            <person name="Kuo D.H."/>
            <person name="Larsson T."/>
            <person name="Lv J."/>
            <person name="Arendt D."/>
            <person name="Savage R."/>
            <person name="Osoegawa K."/>
            <person name="de Jong P."/>
            <person name="Grimwood J."/>
            <person name="Chapman J.A."/>
            <person name="Shapiro H."/>
            <person name="Aerts A."/>
            <person name="Otillar R.P."/>
            <person name="Terry A.Y."/>
            <person name="Boore J.L."/>
            <person name="Grigoriev I.V."/>
            <person name="Lindberg D.R."/>
            <person name="Seaver E.C."/>
            <person name="Weisblat D.A."/>
            <person name="Putnam N.H."/>
            <person name="Rokhsar D.S."/>
        </authorList>
    </citation>
    <scope>NUCLEOTIDE SEQUENCE [LARGE SCALE GENOMIC DNA]</scope>
</reference>